<feature type="compositionally biased region" description="Basic residues" evidence="1">
    <location>
        <begin position="47"/>
        <end position="57"/>
    </location>
</feature>
<dbReference type="AlphaFoldDB" id="A0AAV1UZT2"/>
<gene>
    <name evidence="2" type="ORF">PM001_LOCUS23804</name>
</gene>
<comment type="caution">
    <text evidence="2">The sequence shown here is derived from an EMBL/GenBank/DDBJ whole genome shotgun (WGS) entry which is preliminary data.</text>
</comment>
<reference evidence="2" key="1">
    <citation type="submission" date="2024-01" db="EMBL/GenBank/DDBJ databases">
        <authorList>
            <person name="Webb A."/>
        </authorList>
    </citation>
    <scope>NUCLEOTIDE SEQUENCE</scope>
    <source>
        <strain evidence="2">Pm1</strain>
    </source>
</reference>
<sequence>MLVDTNADAVDTVDSSGIPLLQDASYYVGVEENDELEPARSNAPPSSKRRRTRKVKS</sequence>
<name>A0AAV1UZT2_9STRA</name>
<organism evidence="2 3">
    <name type="scientific">Peronospora matthiolae</name>
    <dbReference type="NCBI Taxonomy" id="2874970"/>
    <lineage>
        <taxon>Eukaryota</taxon>
        <taxon>Sar</taxon>
        <taxon>Stramenopiles</taxon>
        <taxon>Oomycota</taxon>
        <taxon>Peronosporomycetes</taxon>
        <taxon>Peronosporales</taxon>
        <taxon>Peronosporaceae</taxon>
        <taxon>Peronospora</taxon>
    </lineage>
</organism>
<dbReference type="Proteomes" id="UP001162060">
    <property type="component" value="Unassembled WGS sequence"/>
</dbReference>
<evidence type="ECO:0000313" key="2">
    <source>
        <dbReference type="EMBL" id="CAK7938654.1"/>
    </source>
</evidence>
<protein>
    <recommendedName>
        <fullName evidence="4">Transposase</fullName>
    </recommendedName>
</protein>
<feature type="region of interest" description="Disordered" evidence="1">
    <location>
        <begin position="32"/>
        <end position="57"/>
    </location>
</feature>
<accession>A0AAV1UZT2</accession>
<proteinExistence type="predicted"/>
<evidence type="ECO:0000256" key="1">
    <source>
        <dbReference type="SAM" id="MobiDB-lite"/>
    </source>
</evidence>
<dbReference type="EMBL" id="CAKLBY020000231">
    <property type="protein sequence ID" value="CAK7938654.1"/>
    <property type="molecule type" value="Genomic_DNA"/>
</dbReference>
<evidence type="ECO:0008006" key="4">
    <source>
        <dbReference type="Google" id="ProtNLM"/>
    </source>
</evidence>
<evidence type="ECO:0000313" key="3">
    <source>
        <dbReference type="Proteomes" id="UP001162060"/>
    </source>
</evidence>